<accession>A0AAT9LE09</accession>
<dbReference type="Gene3D" id="3.40.640.10">
    <property type="entry name" value="Type I PLP-dependent aspartate aminotransferase-like (Major domain)"/>
    <property type="match status" value="1"/>
</dbReference>
<sequence length="396" mass="43234">MISEELQNKIRDELEELKSQGLWGYRRIISSAQGAHAILDGRDTIILTSTNYLGLASDPEVVQETEKILRRYGAGESSGPRICGVTDIHLALEEYLAHFHKTERALLFPSCFLANVGAIATLVGKGDAIFSDALNHASIIDGCRLSGAKIHVYPHLDLAHLEKDLAAAEGYRTKLIVTDGVFSMDGDLAPLPDLISIARRYNAVLMVDDAHGVGVLGENGRGTPELFGVEGQIDILTSTLGKAMSGSIGGYIATSSLLTEYYIQKARTYRFTNVVPAHVVASALAAFKKMESLPEIRTRLWDNTRYFRRLLTSLGFEVAPSQTPILPVMIRDGAVAMEMSARLLDEGVFVQGYCYPVVPRGEERLRCIVSAAHTRDDLDAAAQAFERVGRSLGILK</sequence>
<protein>
    <submittedName>
        <fullName evidence="5">Glycine C-acetyltransferase</fullName>
        <ecNumber evidence="5">2.3.1.29</ecNumber>
    </submittedName>
</protein>
<dbReference type="GO" id="GO:0030170">
    <property type="term" value="F:pyridoxal phosphate binding"/>
    <property type="evidence" value="ECO:0007669"/>
    <property type="project" value="InterPro"/>
</dbReference>
<dbReference type="NCBIfam" id="NF005394">
    <property type="entry name" value="PRK06939.1"/>
    <property type="match status" value="1"/>
</dbReference>
<dbReference type="CDD" id="cd06454">
    <property type="entry name" value="KBL_like"/>
    <property type="match status" value="1"/>
</dbReference>
<comment type="cofactor">
    <cofactor evidence="1">
        <name>pyridoxal 5'-phosphate</name>
        <dbReference type="ChEBI" id="CHEBI:597326"/>
    </cofactor>
</comment>
<dbReference type="GO" id="GO:0008890">
    <property type="term" value="F:glycine C-acetyltransferase activity"/>
    <property type="evidence" value="ECO:0007669"/>
    <property type="project" value="UniProtKB-EC"/>
</dbReference>
<name>A0AAT9LE09_9FIRM</name>
<keyword evidence="5" id="KW-0012">Acyltransferase</keyword>
<gene>
    <name evidence="5" type="ORF">IMF26_04130</name>
</gene>
<dbReference type="SUPFAM" id="SSF53383">
    <property type="entry name" value="PLP-dependent transferases"/>
    <property type="match status" value="1"/>
</dbReference>
<dbReference type="InterPro" id="IPR050087">
    <property type="entry name" value="AON_synthase_class-II"/>
</dbReference>
<evidence type="ECO:0000256" key="1">
    <source>
        <dbReference type="ARBA" id="ARBA00001933"/>
    </source>
</evidence>
<dbReference type="InterPro" id="IPR015422">
    <property type="entry name" value="PyrdxlP-dep_Trfase_small"/>
</dbReference>
<dbReference type="PANTHER" id="PTHR13693">
    <property type="entry name" value="CLASS II AMINOTRANSFERASE/8-AMINO-7-OXONONANOATE SYNTHASE"/>
    <property type="match status" value="1"/>
</dbReference>
<feature type="domain" description="Aminotransferase class I/classII large" evidence="4">
    <location>
        <begin position="43"/>
        <end position="385"/>
    </location>
</feature>
<comment type="subunit">
    <text evidence="2">Homodimer.</text>
</comment>
<organism evidence="5">
    <name type="scientific">Candidatus Fermentithermobacillus carboniphilus</name>
    <dbReference type="NCBI Taxonomy" id="3085328"/>
    <lineage>
        <taxon>Bacteria</taxon>
        <taxon>Bacillati</taxon>
        <taxon>Bacillota</taxon>
        <taxon>Candidatus Fermentithermobacillia</taxon>
        <taxon>Candidatus Fermentithermobacillales</taxon>
        <taxon>Candidatus Fermentithermobacillaceae</taxon>
        <taxon>Candidatus Fermentithermobacillus</taxon>
    </lineage>
</organism>
<dbReference type="Pfam" id="PF00155">
    <property type="entry name" value="Aminotran_1_2"/>
    <property type="match status" value="1"/>
</dbReference>
<dbReference type="InterPro" id="IPR015421">
    <property type="entry name" value="PyrdxlP-dep_Trfase_major"/>
</dbReference>
<reference evidence="5" key="2">
    <citation type="journal article" date="2023" name="Biology">
        <title>Prokaryotic Life Associated with Coal-Fire Gas Vents Revealed by Metagenomics.</title>
        <authorList>
            <person name="Kadnikov V.V."/>
            <person name="Mardanov A.V."/>
            <person name="Beletsky A.V."/>
            <person name="Karnachuk O.V."/>
            <person name="Ravin N.V."/>
        </authorList>
    </citation>
    <scope>NUCLEOTIDE SEQUENCE</scope>
    <source>
        <strain evidence="5">Bu02</strain>
    </source>
</reference>
<evidence type="ECO:0000313" key="5">
    <source>
        <dbReference type="EMBL" id="QUL99252.1"/>
    </source>
</evidence>
<evidence type="ECO:0000256" key="2">
    <source>
        <dbReference type="ARBA" id="ARBA00011738"/>
    </source>
</evidence>
<dbReference type="EC" id="2.3.1.29" evidence="5"/>
<dbReference type="Gene3D" id="3.90.1150.10">
    <property type="entry name" value="Aspartate Aminotransferase, domain 1"/>
    <property type="match status" value="1"/>
</dbReference>
<evidence type="ECO:0000256" key="3">
    <source>
        <dbReference type="ARBA" id="ARBA00022679"/>
    </source>
</evidence>
<dbReference type="InterPro" id="IPR004839">
    <property type="entry name" value="Aminotransferase_I/II_large"/>
</dbReference>
<dbReference type="InterPro" id="IPR015424">
    <property type="entry name" value="PyrdxlP-dep_Trfase"/>
</dbReference>
<evidence type="ECO:0000259" key="4">
    <source>
        <dbReference type="Pfam" id="PF00155"/>
    </source>
</evidence>
<keyword evidence="3 5" id="KW-0808">Transferase</keyword>
<proteinExistence type="predicted"/>
<dbReference type="EMBL" id="CP062796">
    <property type="protein sequence ID" value="QUL99252.1"/>
    <property type="molecule type" value="Genomic_DNA"/>
</dbReference>
<dbReference type="KEGG" id="fcz:IMF26_04130"/>
<dbReference type="AlphaFoldDB" id="A0AAT9LE09"/>
<reference evidence="5" key="1">
    <citation type="submission" date="2020-10" db="EMBL/GenBank/DDBJ databases">
        <authorList>
            <person name="Kadnikov V."/>
            <person name="Beletsky A.V."/>
            <person name="Mardanov A.V."/>
            <person name="Karnachuk O.V."/>
            <person name="Ravin N.V."/>
        </authorList>
    </citation>
    <scope>NUCLEOTIDE SEQUENCE</scope>
    <source>
        <strain evidence="5">Bu02</strain>
    </source>
</reference>